<dbReference type="Proteomes" id="UP000566995">
    <property type="component" value="Unassembled WGS sequence"/>
</dbReference>
<comment type="caution">
    <text evidence="1">The sequence shown here is derived from an EMBL/GenBank/DDBJ whole genome shotgun (WGS) entry which is preliminary data.</text>
</comment>
<proteinExistence type="predicted"/>
<evidence type="ECO:0000313" key="1">
    <source>
        <dbReference type="EMBL" id="MBB4867141.1"/>
    </source>
</evidence>
<protein>
    <submittedName>
        <fullName evidence="1">Uncharacterized protein</fullName>
    </submittedName>
</protein>
<accession>A0A7W7P3X6</accession>
<name>A0A7W7P3X6_PSENT</name>
<reference evidence="1 2" key="1">
    <citation type="submission" date="2020-08" db="EMBL/GenBank/DDBJ databases">
        <title>Functional genomics of gut bacteria from endangered species of beetles.</title>
        <authorList>
            <person name="Carlos-Shanley C."/>
        </authorList>
    </citation>
    <scope>NUCLEOTIDE SEQUENCE [LARGE SCALE GENOMIC DNA]</scope>
    <source>
        <strain evidence="1 2">S00179</strain>
    </source>
</reference>
<dbReference type="AlphaFoldDB" id="A0A7W7P3X6"/>
<dbReference type="EMBL" id="JACHLI010000036">
    <property type="protein sequence ID" value="MBB4867141.1"/>
    <property type="molecule type" value="Genomic_DNA"/>
</dbReference>
<evidence type="ECO:0000313" key="2">
    <source>
        <dbReference type="Proteomes" id="UP000566995"/>
    </source>
</evidence>
<gene>
    <name evidence="1" type="ORF">HNP46_006052</name>
</gene>
<organism evidence="1 2">
    <name type="scientific">Pseudomonas nitroreducens</name>
    <dbReference type="NCBI Taxonomy" id="46680"/>
    <lineage>
        <taxon>Bacteria</taxon>
        <taxon>Pseudomonadati</taxon>
        <taxon>Pseudomonadota</taxon>
        <taxon>Gammaproteobacteria</taxon>
        <taxon>Pseudomonadales</taxon>
        <taxon>Pseudomonadaceae</taxon>
        <taxon>Pseudomonas</taxon>
    </lineage>
</organism>
<dbReference type="RefSeq" id="WP_184596375.1">
    <property type="nucleotide sequence ID" value="NZ_JACHLI010000036.1"/>
</dbReference>
<sequence length="82" mass="9339">MNLMRTLAAGLSSIAAGMASLIDSFVGKPRHSQNVADRYLNEAHQAVARNKLPIRSWNEMGNWHQGDWKWPQEQKHSRPTDE</sequence>